<dbReference type="EC" id="2.7.1.35" evidence="1"/>
<evidence type="ECO:0000313" key="7">
    <source>
        <dbReference type="EMBL" id="RGT54040.1"/>
    </source>
</evidence>
<dbReference type="InterPro" id="IPR029056">
    <property type="entry name" value="Ribokinase-like"/>
</dbReference>
<dbReference type="Gene3D" id="3.40.1190.20">
    <property type="match status" value="1"/>
</dbReference>
<dbReference type="PANTHER" id="PTHR10534">
    <property type="entry name" value="PYRIDOXAL KINASE"/>
    <property type="match status" value="1"/>
</dbReference>
<dbReference type="Proteomes" id="UP000284772">
    <property type="component" value="Unassembled WGS sequence"/>
</dbReference>
<evidence type="ECO:0000256" key="5">
    <source>
        <dbReference type="ARBA" id="ARBA00022840"/>
    </source>
</evidence>
<evidence type="ECO:0000313" key="8">
    <source>
        <dbReference type="EMBL" id="RHL93702.1"/>
    </source>
</evidence>
<proteinExistence type="predicted"/>
<evidence type="ECO:0000313" key="11">
    <source>
        <dbReference type="Proteomes" id="UP000285013"/>
    </source>
</evidence>
<dbReference type="GO" id="GO:0009443">
    <property type="term" value="P:pyridoxal 5'-phosphate salvage"/>
    <property type="evidence" value="ECO:0007669"/>
    <property type="project" value="InterPro"/>
</dbReference>
<dbReference type="GeneID" id="26160818"/>
<dbReference type="Proteomes" id="UP000291191">
    <property type="component" value="Unassembled WGS sequence"/>
</dbReference>
<keyword evidence="4 8" id="KW-0418">Kinase</keyword>
<evidence type="ECO:0000313" key="10">
    <source>
        <dbReference type="Proteomes" id="UP000284772"/>
    </source>
</evidence>
<evidence type="ECO:0000259" key="6">
    <source>
        <dbReference type="Pfam" id="PF08543"/>
    </source>
</evidence>
<protein>
    <recommendedName>
        <fullName evidence="1">pyridoxal kinase</fullName>
        <ecNumber evidence="1">2.7.1.35</ecNumber>
    </recommendedName>
</protein>
<dbReference type="FunFam" id="3.40.1190.20:FF:000035">
    <property type="entry name" value="Pyridoxal kinase"/>
    <property type="match status" value="1"/>
</dbReference>
<dbReference type="SUPFAM" id="SSF53613">
    <property type="entry name" value="Ribokinase-like"/>
    <property type="match status" value="1"/>
</dbReference>
<evidence type="ECO:0000256" key="4">
    <source>
        <dbReference type="ARBA" id="ARBA00022777"/>
    </source>
</evidence>
<evidence type="ECO:0000256" key="3">
    <source>
        <dbReference type="ARBA" id="ARBA00022741"/>
    </source>
</evidence>
<reference evidence="10 11" key="1">
    <citation type="submission" date="2018-08" db="EMBL/GenBank/DDBJ databases">
        <title>A genome reference for cultivated species of the human gut microbiota.</title>
        <authorList>
            <person name="Zou Y."/>
            <person name="Xue W."/>
            <person name="Luo G."/>
        </authorList>
    </citation>
    <scope>NUCLEOTIDE SEQUENCE [LARGE SCALE GENOMIC DNA]</scope>
    <source>
        <strain evidence="7 10">AF19-10AC</strain>
        <strain evidence="8 11">AF36-16BH</strain>
    </source>
</reference>
<evidence type="ECO:0000313" key="9">
    <source>
        <dbReference type="EMBL" id="RYT78077.1"/>
    </source>
</evidence>
<keyword evidence="3" id="KW-0547">Nucleotide-binding</keyword>
<dbReference type="Proteomes" id="UP000285013">
    <property type="component" value="Unassembled WGS sequence"/>
</dbReference>
<dbReference type="EMBL" id="QRWT01000005">
    <property type="protein sequence ID" value="RGT54040.1"/>
    <property type="molecule type" value="Genomic_DNA"/>
</dbReference>
<dbReference type="InterPro" id="IPR004625">
    <property type="entry name" value="PyrdxlKinase"/>
</dbReference>
<evidence type="ECO:0000256" key="1">
    <source>
        <dbReference type="ARBA" id="ARBA00012104"/>
    </source>
</evidence>
<evidence type="ECO:0000256" key="2">
    <source>
        <dbReference type="ARBA" id="ARBA00022679"/>
    </source>
</evidence>
<evidence type="ECO:0000313" key="12">
    <source>
        <dbReference type="Proteomes" id="UP000291191"/>
    </source>
</evidence>
<keyword evidence="2 8" id="KW-0808">Transferase</keyword>
<dbReference type="GO" id="GO:0005524">
    <property type="term" value="F:ATP binding"/>
    <property type="evidence" value="ECO:0007669"/>
    <property type="project" value="UniProtKB-KW"/>
</dbReference>
<dbReference type="GO" id="GO:0005829">
    <property type="term" value="C:cytosol"/>
    <property type="evidence" value="ECO:0007669"/>
    <property type="project" value="TreeGrafter"/>
</dbReference>
<sequence>MYTNKVKKIAAVHDLSGMGRVSLTVVIPILSSMGFQVCPLPTAVLSSHTQYPEFSILDLTDEMPRIIAEWKKLDIQFDAFYTGYLGSPRQIQIVSDFIDDFRQPDGLVVVDPVLGDNGRLYTNFDESMIREMRHLAAKADVITPNLTELFYLMDKPYKAANTDEELKSYLRLLSDAGPQVVIITSVPVHGESHKTSVYAYNRVGDRYWKITCPYLPAHYPGTGDTFTSVITGALLQGDSLPIALDRATQFILQGIRATFGYEYDNREGILLEKVLHNLDMPIQSASYELI</sequence>
<dbReference type="PANTHER" id="PTHR10534:SF2">
    <property type="entry name" value="PYRIDOXAL KINASE"/>
    <property type="match status" value="1"/>
</dbReference>
<dbReference type="OrthoDB" id="9800808at2"/>
<comment type="caution">
    <text evidence="8">The sequence shown here is derived from an EMBL/GenBank/DDBJ whole genome shotgun (WGS) entry which is preliminary data.</text>
</comment>
<name>A0A412PB04_9BACE</name>
<accession>A0A412PB04</accession>
<dbReference type="Pfam" id="PF08543">
    <property type="entry name" value="Phos_pyr_kin"/>
    <property type="match status" value="1"/>
</dbReference>
<organism evidence="8 11">
    <name type="scientific">Bacteroides intestinalis</name>
    <dbReference type="NCBI Taxonomy" id="329854"/>
    <lineage>
        <taxon>Bacteria</taxon>
        <taxon>Pseudomonadati</taxon>
        <taxon>Bacteroidota</taxon>
        <taxon>Bacteroidia</taxon>
        <taxon>Bacteroidales</taxon>
        <taxon>Bacteroidaceae</taxon>
        <taxon>Bacteroides</taxon>
    </lineage>
</organism>
<keyword evidence="5" id="KW-0067">ATP-binding</keyword>
<dbReference type="EMBL" id="RCXO01000030">
    <property type="protein sequence ID" value="RYT78077.1"/>
    <property type="molecule type" value="Genomic_DNA"/>
</dbReference>
<dbReference type="CDD" id="cd01173">
    <property type="entry name" value="pyridoxal_pyridoxamine_kinase"/>
    <property type="match status" value="1"/>
</dbReference>
<dbReference type="InterPro" id="IPR013749">
    <property type="entry name" value="PM/HMP-P_kinase-1"/>
</dbReference>
<dbReference type="AlphaFoldDB" id="A0A412PB04"/>
<dbReference type="RefSeq" id="WP_007665099.1">
    <property type="nucleotide sequence ID" value="NZ_BAABZC010000002.1"/>
</dbReference>
<dbReference type="NCBIfam" id="NF005491">
    <property type="entry name" value="PRK07105.1"/>
    <property type="match status" value="1"/>
</dbReference>
<reference evidence="9 12" key="2">
    <citation type="journal article" date="2019" name="Science, e1252229">
        <title>Invertible promoters mediate bacterial phase variation, antibiotic resistance, and host adaptation in the gut.</title>
        <authorList>
            <person name="Jiang X."/>
            <person name="Hall A.B."/>
            <person name="Arthur T.D."/>
            <person name="Plichta D.R."/>
            <person name="Covington C.T."/>
            <person name="Poyet M."/>
            <person name="Crothers J."/>
            <person name="Moses P.L."/>
            <person name="Tolonen A.C."/>
            <person name="Vlamakis H."/>
            <person name="Alm E.J."/>
            <person name="Xavier R.J."/>
        </authorList>
    </citation>
    <scope>NUCLEOTIDE SEQUENCE [LARGE SCALE GENOMIC DNA]</scope>
    <source>
        <strain evidence="9">Bf_0095</strain>
        <strain evidence="12">bf_0095</strain>
    </source>
</reference>
<dbReference type="GO" id="GO:0008478">
    <property type="term" value="F:pyridoxal kinase activity"/>
    <property type="evidence" value="ECO:0007669"/>
    <property type="project" value="UniProtKB-EC"/>
</dbReference>
<gene>
    <name evidence="7" type="ORF">DWX27_07345</name>
    <name evidence="8" type="ORF">DWZ95_08210</name>
    <name evidence="9" type="ORF">EAJ06_19140</name>
</gene>
<keyword evidence="12" id="KW-1185">Reference proteome</keyword>
<dbReference type="EMBL" id="QRPE01000007">
    <property type="protein sequence ID" value="RHL93702.1"/>
    <property type="molecule type" value="Genomic_DNA"/>
</dbReference>
<feature type="domain" description="Pyridoxamine kinase/Phosphomethylpyrimidine kinase" evidence="6">
    <location>
        <begin position="73"/>
        <end position="260"/>
    </location>
</feature>